<dbReference type="GeneID" id="95986215"/>
<evidence type="ECO:0000256" key="4">
    <source>
        <dbReference type="ARBA" id="ARBA00023125"/>
    </source>
</evidence>
<evidence type="ECO:0000313" key="7">
    <source>
        <dbReference type="EMBL" id="KAL1408362.1"/>
    </source>
</evidence>
<dbReference type="SMART" id="SM00976">
    <property type="entry name" value="Telo_bind"/>
    <property type="match status" value="1"/>
</dbReference>
<comment type="caution">
    <text evidence="7">The sequence shown here is derived from an EMBL/GenBank/DDBJ whole genome shotgun (WGS) entry which is preliminary data.</text>
</comment>
<feature type="compositionally biased region" description="Basic and acidic residues" evidence="5">
    <location>
        <begin position="296"/>
        <end position="307"/>
    </location>
</feature>
<reference evidence="7 8" key="1">
    <citation type="submission" date="2023-08" db="EMBL/GenBank/DDBJ databases">
        <title>Annotated Genome Sequence of Vanrija albida AlHP1.</title>
        <authorList>
            <person name="Herzog R."/>
        </authorList>
    </citation>
    <scope>NUCLEOTIDE SEQUENCE [LARGE SCALE GENOMIC DNA]</scope>
    <source>
        <strain evidence="7 8">AlHP1</strain>
    </source>
</reference>
<dbReference type="SUPFAM" id="SSF50249">
    <property type="entry name" value="Nucleic acid-binding proteins"/>
    <property type="match status" value="1"/>
</dbReference>
<feature type="region of interest" description="Disordered" evidence="5">
    <location>
        <begin position="199"/>
        <end position="280"/>
    </location>
</feature>
<dbReference type="Proteomes" id="UP001565368">
    <property type="component" value="Unassembled WGS sequence"/>
</dbReference>
<dbReference type="PANTHER" id="PTHR14513">
    <property type="entry name" value="PROTECTION OF TELOMERES 1"/>
    <property type="match status" value="1"/>
</dbReference>
<keyword evidence="4" id="KW-0238">DNA-binding</keyword>
<dbReference type="InterPro" id="IPR028389">
    <property type="entry name" value="POT1"/>
</dbReference>
<feature type="region of interest" description="Disordered" evidence="5">
    <location>
        <begin position="155"/>
        <end position="178"/>
    </location>
</feature>
<dbReference type="InterPro" id="IPR012340">
    <property type="entry name" value="NA-bd_OB-fold"/>
</dbReference>
<dbReference type="Gene3D" id="2.40.50.140">
    <property type="entry name" value="Nucleic acid-binding proteins"/>
    <property type="match status" value="2"/>
</dbReference>
<proteinExistence type="predicted"/>
<dbReference type="RefSeq" id="XP_069208306.1">
    <property type="nucleotide sequence ID" value="XM_069353664.1"/>
</dbReference>
<evidence type="ECO:0000256" key="3">
    <source>
        <dbReference type="ARBA" id="ARBA00022895"/>
    </source>
</evidence>
<feature type="compositionally biased region" description="Basic and acidic residues" evidence="5">
    <location>
        <begin position="365"/>
        <end position="384"/>
    </location>
</feature>
<protein>
    <recommendedName>
        <fullName evidence="6">Telomeric single stranded DNA binding POT1/Cdc13 domain-containing protein</fullName>
    </recommendedName>
</protein>
<feature type="region of interest" description="Disordered" evidence="5">
    <location>
        <begin position="296"/>
        <end position="330"/>
    </location>
</feature>
<sequence length="991" mass="109550">MPLPTRDIPLRELGRGATLTEGRLRGRLVYTANTLDRDKRGPCVQFSIGTRLDASSDYVASSTGQNNLEFTIALLLFGDRFADDAATRKQMEADLAVLRETLQSPERTITVDCTGGKVTFHQRSNGMNRIAIEAWGPRTLLVKDTERVFLQLPSPPPKPNAWFHSPSPDNGAASRPLARTNSKEMRPLTELEWPPLEAFAPPRQPQPSHGPAARVATSSKAKAVGPGAFRPFPQPHGGAVTMSSSRLSRNWTADTDPPSTPDPIQSAPSSSIEVLPAAKAPAAAFDRREQLRFARAEEERQERERALQEVQARMAEEAEPSRKRKADAQDLDWEQEIALAEMEESGQFEEPAVPPTPPPLPAEQPAKRPRQELDDAQARKKRLEAQVRADAEAKARKAAEERLAVQHEATRAAEAQVQVLESALNTGTIVYTPIDRLVNGTHANVMGIVVESKEPKDPRTGQGSDWHQTIVITDPSLHTPGREREDFAITLFRKSRHELGGFELGTPVLFRQLKISVYKDKLKGTLFPGAAGPVAGRGQMLDPPLCPIEGERLNLLAEWWRKLDGGAAASRPSHASPALQNTEGATDPNGRQILLLEQVQPRKFFAMQVKLLFVVPNNFHKRWELYVTDGTVSPMETRNFHNVDAKIPPRAVICLTVFDTTDERASLFEPGKYFHFKNLRSKDRAGLELNWSDKLTEKQVVDGWRPQNVIVLPKENEAAQAIEGRIKALQQQQRGELPPPPRREASRPPAPAAPASFPMVVPVELPAPPPFVPDLPPLAPPATTGALVATPNLPQPVPGALEPVTIHVGTTHTSEIDHPLTSLTAAFANRTVPNRYRVRARVVDVRPCGVPTFEQDLAVFYCRKCRHPFKFDHCMSCGDTQHAHATCRWEMVLWLEDPENPGQTWPAVLSDGEAEIMLPALPTVHGGVNEIQRTRTRIKELTTRAYDVLMGAKMSGVRPQYIIDMTLQSHVATCNKLQVLVYSVFGMRAAA</sequence>
<feature type="compositionally biased region" description="Polar residues" evidence="5">
    <location>
        <begin position="241"/>
        <end position="251"/>
    </location>
</feature>
<feature type="region of interest" description="Disordered" evidence="5">
    <location>
        <begin position="344"/>
        <end position="384"/>
    </location>
</feature>
<evidence type="ECO:0000259" key="6">
    <source>
        <dbReference type="SMART" id="SM00976"/>
    </source>
</evidence>
<keyword evidence="3" id="KW-0779">Telomere</keyword>
<dbReference type="Pfam" id="PF02765">
    <property type="entry name" value="POT1"/>
    <property type="match status" value="1"/>
</dbReference>
<feature type="region of interest" description="Disordered" evidence="5">
    <location>
        <begin position="729"/>
        <end position="753"/>
    </location>
</feature>
<dbReference type="InterPro" id="IPR011564">
    <property type="entry name" value="Telomer_end-bd_POT1/Cdc13"/>
</dbReference>
<feature type="compositionally biased region" description="Pro residues" evidence="5">
    <location>
        <begin position="352"/>
        <end position="362"/>
    </location>
</feature>
<feature type="domain" description="Telomeric single stranded DNA binding POT1/Cdc13" evidence="6">
    <location>
        <begin position="431"/>
        <end position="561"/>
    </location>
</feature>
<organism evidence="7 8">
    <name type="scientific">Vanrija albida</name>
    <dbReference type="NCBI Taxonomy" id="181172"/>
    <lineage>
        <taxon>Eukaryota</taxon>
        <taxon>Fungi</taxon>
        <taxon>Dikarya</taxon>
        <taxon>Basidiomycota</taxon>
        <taxon>Agaricomycotina</taxon>
        <taxon>Tremellomycetes</taxon>
        <taxon>Trichosporonales</taxon>
        <taxon>Trichosporonaceae</taxon>
        <taxon>Vanrija</taxon>
    </lineage>
</organism>
<accession>A0ABR3Q1D0</accession>
<gene>
    <name evidence="7" type="ORF">Q8F55_005172</name>
</gene>
<evidence type="ECO:0000256" key="5">
    <source>
        <dbReference type="SAM" id="MobiDB-lite"/>
    </source>
</evidence>
<dbReference type="EMBL" id="JBBXJM010000004">
    <property type="protein sequence ID" value="KAL1408362.1"/>
    <property type="molecule type" value="Genomic_DNA"/>
</dbReference>
<evidence type="ECO:0000256" key="1">
    <source>
        <dbReference type="ARBA" id="ARBA00004574"/>
    </source>
</evidence>
<feature type="region of interest" description="Disordered" evidence="5">
    <location>
        <begin position="568"/>
        <end position="587"/>
    </location>
</feature>
<name>A0ABR3Q1D0_9TREE</name>
<comment type="subcellular location">
    <subcellularLocation>
        <location evidence="1">Chromosome</location>
        <location evidence="1">Telomere</location>
    </subcellularLocation>
</comment>
<keyword evidence="2" id="KW-0158">Chromosome</keyword>
<keyword evidence="8" id="KW-1185">Reference proteome</keyword>
<feature type="compositionally biased region" description="Low complexity" evidence="5">
    <location>
        <begin position="568"/>
        <end position="578"/>
    </location>
</feature>
<evidence type="ECO:0000313" key="8">
    <source>
        <dbReference type="Proteomes" id="UP001565368"/>
    </source>
</evidence>
<evidence type="ECO:0000256" key="2">
    <source>
        <dbReference type="ARBA" id="ARBA00022454"/>
    </source>
</evidence>
<dbReference type="PANTHER" id="PTHR14513:SF0">
    <property type="entry name" value="PROTECTION OF TELOMERES PROTEIN 1"/>
    <property type="match status" value="1"/>
</dbReference>